<keyword evidence="6" id="KW-0813">Transport</keyword>
<name>A0A9P6FV45_9FUNG</name>
<dbReference type="GO" id="GO:0006843">
    <property type="term" value="P:mitochondrial citrate transmembrane transport"/>
    <property type="evidence" value="ECO:0007669"/>
    <property type="project" value="TreeGrafter"/>
</dbReference>
<evidence type="ECO:0008006" key="9">
    <source>
        <dbReference type="Google" id="ProtNLM"/>
    </source>
</evidence>
<dbReference type="Gene3D" id="1.50.40.10">
    <property type="entry name" value="Mitochondrial carrier domain"/>
    <property type="match status" value="2"/>
</dbReference>
<evidence type="ECO:0000256" key="2">
    <source>
        <dbReference type="ARBA" id="ARBA00022692"/>
    </source>
</evidence>
<keyword evidence="2 5" id="KW-0812">Transmembrane</keyword>
<dbReference type="PROSITE" id="PS50920">
    <property type="entry name" value="SOLCAR"/>
    <property type="match status" value="3"/>
</dbReference>
<keyword evidence="3" id="KW-1133">Transmembrane helix</keyword>
<evidence type="ECO:0000256" key="4">
    <source>
        <dbReference type="ARBA" id="ARBA00023136"/>
    </source>
</evidence>
<dbReference type="InterPro" id="IPR018108">
    <property type="entry name" value="MCP_transmembrane"/>
</dbReference>
<dbReference type="GO" id="GO:0015742">
    <property type="term" value="P:alpha-ketoglutarate transport"/>
    <property type="evidence" value="ECO:0007669"/>
    <property type="project" value="TreeGrafter"/>
</dbReference>
<protein>
    <recommendedName>
        <fullName evidence="9">Mitochondrial carrier</fullName>
    </recommendedName>
</protein>
<evidence type="ECO:0000256" key="1">
    <source>
        <dbReference type="ARBA" id="ARBA00004141"/>
    </source>
</evidence>
<dbReference type="PANTHER" id="PTHR46982:SF1">
    <property type="entry name" value="CITRATE_OXOGLUTARATE CARRIER PROTEIN"/>
    <property type="match status" value="1"/>
</dbReference>
<dbReference type="Pfam" id="PF00153">
    <property type="entry name" value="Mito_carr"/>
    <property type="match status" value="2"/>
</dbReference>
<feature type="repeat" description="Solcar" evidence="5">
    <location>
        <begin position="21"/>
        <end position="103"/>
    </location>
</feature>
<dbReference type="Proteomes" id="UP000780801">
    <property type="component" value="Unassembled WGS sequence"/>
</dbReference>
<dbReference type="OrthoDB" id="10253709at2759"/>
<dbReference type="InterPro" id="IPR023395">
    <property type="entry name" value="MCP_dom_sf"/>
</dbReference>
<dbReference type="SUPFAM" id="SSF103506">
    <property type="entry name" value="Mitochondrial carrier"/>
    <property type="match status" value="1"/>
</dbReference>
<sequence length="319" mass="34084">MTVAVAPTTAHPGTTAAKKKISYANLGVGAAMNMFEVTTLGQPFEVIKTHLAANRQDNMATAFKKIYQRGGIAGFYQGLIPWAWIEASTKGAVLIFAAGEIEHVALNSGISPFSAGLLGGMGGGLAQAYTTMGFCTFMKTVEITRHKAAGAVGAASAPQVSTFAVASDIFKREGIRGINKGVNAVAVRQCTNWGSRLGLSRLAEESIRKLRGYEGENAKIPLSAWEKIAASAIGGGLSIWNQPIEVIRVEMQSQLKTVGRPEKMTIANCAKWIWETNGLKGFYRGSVPRFGLGMWQTICMVAGGDALKKFVNEKYGDKK</sequence>
<proteinExistence type="inferred from homology"/>
<dbReference type="PANTHER" id="PTHR46982">
    <property type="entry name" value="CITRATE/OXOGLUTARATE CARRIER PROTEIN"/>
    <property type="match status" value="1"/>
</dbReference>
<dbReference type="InterPro" id="IPR053017">
    <property type="entry name" value="Mito_Cit/Oxoglu_Carrier"/>
</dbReference>
<comment type="subcellular location">
    <subcellularLocation>
        <location evidence="1">Membrane</location>
        <topology evidence="1">Multi-pass membrane protein</topology>
    </subcellularLocation>
</comment>
<evidence type="ECO:0000313" key="8">
    <source>
        <dbReference type="Proteomes" id="UP000780801"/>
    </source>
</evidence>
<dbReference type="FunFam" id="1.50.40.10:FF:000078">
    <property type="entry name" value="Mitochondrial DNA replication protein YHM2"/>
    <property type="match status" value="1"/>
</dbReference>
<evidence type="ECO:0000256" key="5">
    <source>
        <dbReference type="PROSITE-ProRule" id="PRU00282"/>
    </source>
</evidence>
<dbReference type="EMBL" id="JAABOA010001063">
    <property type="protein sequence ID" value="KAF9582408.1"/>
    <property type="molecule type" value="Genomic_DNA"/>
</dbReference>
<evidence type="ECO:0000313" key="7">
    <source>
        <dbReference type="EMBL" id="KAF9582408.1"/>
    </source>
</evidence>
<dbReference type="AlphaFoldDB" id="A0A9P6FV45"/>
<reference evidence="7" key="1">
    <citation type="journal article" date="2020" name="Fungal Divers.">
        <title>Resolving the Mortierellaceae phylogeny through synthesis of multi-gene phylogenetics and phylogenomics.</title>
        <authorList>
            <person name="Vandepol N."/>
            <person name="Liber J."/>
            <person name="Desiro A."/>
            <person name="Na H."/>
            <person name="Kennedy M."/>
            <person name="Barry K."/>
            <person name="Grigoriev I.V."/>
            <person name="Miller A.N."/>
            <person name="O'Donnell K."/>
            <person name="Stajich J.E."/>
            <person name="Bonito G."/>
        </authorList>
    </citation>
    <scope>NUCLEOTIDE SEQUENCE</scope>
    <source>
        <strain evidence="7">KOD1015</strain>
    </source>
</reference>
<organism evidence="7 8">
    <name type="scientific">Lunasporangiospora selenospora</name>
    <dbReference type="NCBI Taxonomy" id="979761"/>
    <lineage>
        <taxon>Eukaryota</taxon>
        <taxon>Fungi</taxon>
        <taxon>Fungi incertae sedis</taxon>
        <taxon>Mucoromycota</taxon>
        <taxon>Mortierellomycotina</taxon>
        <taxon>Mortierellomycetes</taxon>
        <taxon>Mortierellales</taxon>
        <taxon>Mortierellaceae</taxon>
        <taxon>Lunasporangiospora</taxon>
    </lineage>
</organism>
<feature type="repeat" description="Solcar" evidence="5">
    <location>
        <begin position="222"/>
        <end position="310"/>
    </location>
</feature>
<feature type="repeat" description="Solcar" evidence="5">
    <location>
        <begin position="114"/>
        <end position="206"/>
    </location>
</feature>
<keyword evidence="8" id="KW-1185">Reference proteome</keyword>
<dbReference type="GO" id="GO:0005739">
    <property type="term" value="C:mitochondrion"/>
    <property type="evidence" value="ECO:0007669"/>
    <property type="project" value="TreeGrafter"/>
</dbReference>
<comment type="caution">
    <text evidence="7">The sequence shown here is derived from an EMBL/GenBank/DDBJ whole genome shotgun (WGS) entry which is preliminary data.</text>
</comment>
<accession>A0A9P6FV45</accession>
<dbReference type="GO" id="GO:0016020">
    <property type="term" value="C:membrane"/>
    <property type="evidence" value="ECO:0007669"/>
    <property type="project" value="UniProtKB-SubCell"/>
</dbReference>
<gene>
    <name evidence="7" type="ORF">BGW38_000248</name>
</gene>
<dbReference type="GO" id="GO:0005371">
    <property type="term" value="F:tricarboxylate secondary active transmembrane transporter activity"/>
    <property type="evidence" value="ECO:0007669"/>
    <property type="project" value="TreeGrafter"/>
</dbReference>
<comment type="similarity">
    <text evidence="6">Belongs to the mitochondrial carrier (TC 2.A.29) family.</text>
</comment>
<evidence type="ECO:0000256" key="6">
    <source>
        <dbReference type="RuleBase" id="RU000488"/>
    </source>
</evidence>
<keyword evidence="4 5" id="KW-0472">Membrane</keyword>
<evidence type="ECO:0000256" key="3">
    <source>
        <dbReference type="ARBA" id="ARBA00022989"/>
    </source>
</evidence>